<name>A0A5M6DDJ7_9BACT</name>
<keyword evidence="1" id="KW-0812">Transmembrane</keyword>
<accession>A0A5M6DDJ7</accession>
<keyword evidence="3" id="KW-1185">Reference proteome</keyword>
<protein>
    <submittedName>
        <fullName evidence="2">Uncharacterized protein</fullName>
    </submittedName>
</protein>
<dbReference type="Proteomes" id="UP000323426">
    <property type="component" value="Unassembled WGS sequence"/>
</dbReference>
<feature type="transmembrane region" description="Helical" evidence="1">
    <location>
        <begin position="36"/>
        <end position="54"/>
    </location>
</feature>
<proteinExistence type="predicted"/>
<sequence length="73" mass="7956">MNSGKRIALGITLIFLGWLSLGLGYGASLGGHPFNTIVFLLGFVFIISGIIILSSRRTKKLKEKSLTEEIIHP</sequence>
<evidence type="ECO:0000256" key="1">
    <source>
        <dbReference type="SAM" id="Phobius"/>
    </source>
</evidence>
<gene>
    <name evidence="2" type="ORF">F0145_11905</name>
</gene>
<comment type="caution">
    <text evidence="2">The sequence shown here is derived from an EMBL/GenBank/DDBJ whole genome shotgun (WGS) entry which is preliminary data.</text>
</comment>
<evidence type="ECO:0000313" key="3">
    <source>
        <dbReference type="Proteomes" id="UP000323426"/>
    </source>
</evidence>
<keyword evidence="1" id="KW-0472">Membrane</keyword>
<reference evidence="2 3" key="1">
    <citation type="submission" date="2019-09" db="EMBL/GenBank/DDBJ databases">
        <title>Genome sequence and assembly of Adhaeribacter sp.</title>
        <authorList>
            <person name="Chhetri G."/>
        </authorList>
    </citation>
    <scope>NUCLEOTIDE SEQUENCE [LARGE SCALE GENOMIC DNA]</scope>
    <source>
        <strain evidence="2 3">DK36</strain>
    </source>
</reference>
<dbReference type="AlphaFoldDB" id="A0A5M6DDJ7"/>
<dbReference type="RefSeq" id="WP_150088641.1">
    <property type="nucleotide sequence ID" value="NZ_VWSF01000008.1"/>
</dbReference>
<dbReference type="EMBL" id="VWSF01000008">
    <property type="protein sequence ID" value="KAA5545637.1"/>
    <property type="molecule type" value="Genomic_DNA"/>
</dbReference>
<evidence type="ECO:0000313" key="2">
    <source>
        <dbReference type="EMBL" id="KAA5545637.1"/>
    </source>
</evidence>
<organism evidence="2 3">
    <name type="scientific">Adhaeribacter rhizoryzae</name>
    <dbReference type="NCBI Taxonomy" id="2607907"/>
    <lineage>
        <taxon>Bacteria</taxon>
        <taxon>Pseudomonadati</taxon>
        <taxon>Bacteroidota</taxon>
        <taxon>Cytophagia</taxon>
        <taxon>Cytophagales</taxon>
        <taxon>Hymenobacteraceae</taxon>
        <taxon>Adhaeribacter</taxon>
    </lineage>
</organism>
<keyword evidence="1" id="KW-1133">Transmembrane helix</keyword>